<dbReference type="GO" id="GO:0004252">
    <property type="term" value="F:serine-type endopeptidase activity"/>
    <property type="evidence" value="ECO:0007669"/>
    <property type="project" value="InterPro"/>
</dbReference>
<evidence type="ECO:0000313" key="4">
    <source>
        <dbReference type="Proteomes" id="UP001367508"/>
    </source>
</evidence>
<dbReference type="GO" id="GO:0006508">
    <property type="term" value="P:proteolysis"/>
    <property type="evidence" value="ECO:0007669"/>
    <property type="project" value="InterPro"/>
</dbReference>
<dbReference type="PRINTS" id="PR00834">
    <property type="entry name" value="PROTEASES2C"/>
</dbReference>
<keyword evidence="2" id="KW-0732">Signal</keyword>
<proteinExistence type="inferred from homology"/>
<dbReference type="Proteomes" id="UP001367508">
    <property type="component" value="Unassembled WGS sequence"/>
</dbReference>
<evidence type="ECO:0000313" key="3">
    <source>
        <dbReference type="EMBL" id="KAK7337768.1"/>
    </source>
</evidence>
<evidence type="ECO:0000256" key="1">
    <source>
        <dbReference type="ARBA" id="ARBA00010541"/>
    </source>
</evidence>
<feature type="chain" id="PRO_5043000718" description="Protease Do-like 14" evidence="2">
    <location>
        <begin position="25"/>
        <end position="609"/>
    </location>
</feature>
<gene>
    <name evidence="3" type="ORF">VNO77_18355</name>
</gene>
<name>A0AAN9LPA5_CANGL</name>
<dbReference type="AlphaFoldDB" id="A0AAN9LPA5"/>
<feature type="signal peptide" evidence="2">
    <location>
        <begin position="1"/>
        <end position="24"/>
    </location>
</feature>
<dbReference type="SUPFAM" id="SSF50494">
    <property type="entry name" value="Trypsin-like serine proteases"/>
    <property type="match status" value="2"/>
</dbReference>
<evidence type="ECO:0008006" key="5">
    <source>
        <dbReference type="Google" id="ProtNLM"/>
    </source>
</evidence>
<evidence type="ECO:0000256" key="2">
    <source>
        <dbReference type="SAM" id="SignalP"/>
    </source>
</evidence>
<comment type="similarity">
    <text evidence="1">Belongs to the peptidase S1C family.</text>
</comment>
<keyword evidence="4" id="KW-1185">Reference proteome</keyword>
<dbReference type="InterPro" id="IPR009003">
    <property type="entry name" value="Peptidase_S1_PA"/>
</dbReference>
<dbReference type="EMBL" id="JAYMYQ010000004">
    <property type="protein sequence ID" value="KAK7337768.1"/>
    <property type="molecule type" value="Genomic_DNA"/>
</dbReference>
<dbReference type="Gene3D" id="2.40.10.120">
    <property type="match status" value="2"/>
</dbReference>
<comment type="caution">
    <text evidence="3">The sequence shown here is derived from an EMBL/GenBank/DDBJ whole genome shotgun (WGS) entry which is preliminary data.</text>
</comment>
<dbReference type="Pfam" id="PF13365">
    <property type="entry name" value="Trypsin_2"/>
    <property type="match status" value="2"/>
</dbReference>
<dbReference type="PANTHER" id="PTHR22939:SF125">
    <property type="entry name" value="PROTEASE DO-LIKE 14-RELATED"/>
    <property type="match status" value="1"/>
</dbReference>
<dbReference type="InterPro" id="IPR001940">
    <property type="entry name" value="Peptidase_S1C"/>
</dbReference>
<protein>
    <recommendedName>
        <fullName evidence="5">Protease Do-like 14</fullName>
    </recommendedName>
</protein>
<reference evidence="3 4" key="1">
    <citation type="submission" date="2024-01" db="EMBL/GenBank/DDBJ databases">
        <title>The genomes of 5 underutilized Papilionoideae crops provide insights into root nodulation and disease resistanc.</title>
        <authorList>
            <person name="Jiang F."/>
        </authorList>
    </citation>
    <scope>NUCLEOTIDE SEQUENCE [LARGE SCALE GENOMIC DNA]</scope>
    <source>
        <strain evidence="3">LVBAO_FW01</strain>
        <tissue evidence="3">Leaves</tissue>
    </source>
</reference>
<dbReference type="PANTHER" id="PTHR22939">
    <property type="entry name" value="SERINE PROTEASE FAMILY S1C HTRA-RELATED"/>
    <property type="match status" value="1"/>
</dbReference>
<organism evidence="3 4">
    <name type="scientific">Canavalia gladiata</name>
    <name type="common">Sword bean</name>
    <name type="synonym">Dolichos gladiatus</name>
    <dbReference type="NCBI Taxonomy" id="3824"/>
    <lineage>
        <taxon>Eukaryota</taxon>
        <taxon>Viridiplantae</taxon>
        <taxon>Streptophyta</taxon>
        <taxon>Embryophyta</taxon>
        <taxon>Tracheophyta</taxon>
        <taxon>Spermatophyta</taxon>
        <taxon>Magnoliopsida</taxon>
        <taxon>eudicotyledons</taxon>
        <taxon>Gunneridae</taxon>
        <taxon>Pentapetalae</taxon>
        <taxon>rosids</taxon>
        <taxon>fabids</taxon>
        <taxon>Fabales</taxon>
        <taxon>Fabaceae</taxon>
        <taxon>Papilionoideae</taxon>
        <taxon>50 kb inversion clade</taxon>
        <taxon>NPAAA clade</taxon>
        <taxon>indigoferoid/millettioid clade</taxon>
        <taxon>Phaseoleae</taxon>
        <taxon>Canavalia</taxon>
    </lineage>
</organism>
<accession>A0AAN9LPA5</accession>
<sequence>MCGHFNRSCVVGAVAMAAFGSTLLCSNNSNGYRASVTVQVPLQFLLQDSPSLTWPLLHDFFPQYLPSSHLSGMLAPYSYRDGPVPSSNISKEASADVCDGSKSCGCLGRDTIANAVAKVGPAVVYISAPQDVHGIYVGTRICSGTIINEDGTILTCAHMFDPQRWPSLGKVKVILQDGRRFEGKVLDADLHSDIAIVKINSEIPLPVAKLGSSSGIRPGDWIISMGSHLTLRNSVTAGIVSCADRKSSDLHLSGMPIQYIQTNCAFSAGGSGGPLVNMDGEVVGVAIMAARGASGFGFAVPIDIVHKIIEHFKKSGVSPISWSDISKEASGTSCDGSKPHSCLGRDAIANVAAKTGPAVVSIAAPLDFFGIPTGTSRGTGTIINKDGTILTCARVVDFQSKIGSCKGKVEVTLQDGRKFKGKVLNTDRHSDIAVVKINSETPLPEAKIGSSSGLNPGDWVVAMGCPLTLKNTVTAGIVSCINRTSSELGFSGMSREYIQTDCTCHVGYSGGPLVNMDGEIVGLGIMKMEYADEVADGWSFSLPIDFVCKIIENFKKNRYVFGFIHAILLHMLGKRGAVCCRILLACHLCCVSHSEIYYILGRKLNNSII</sequence>